<feature type="compositionally biased region" description="Low complexity" evidence="1">
    <location>
        <begin position="121"/>
        <end position="138"/>
    </location>
</feature>
<dbReference type="GeneID" id="119746134"/>
<name>A0A914BTC5_PATMI</name>
<accession>A0A914BTC5</accession>
<dbReference type="EnsemblMetazoa" id="XM_038222933.1">
    <property type="protein sequence ID" value="XP_038078861.1"/>
    <property type="gene ID" value="LOC119746134"/>
</dbReference>
<keyword evidence="3" id="KW-1185">Reference proteome</keyword>
<sequence length="211" mass="23077">MRDQGDFKSGVKRFAYDGGKSNKSNAANDDWDSFVVTKPIKENKELDELNGIWSIQKNVSLSGLPPKPQGTTVQAAPTGTGFYSRHSQHNSTKTTEGTRHSPGMNAMGQPRNSFSMNPQRSGYSYSQPDSSSPTTTFPRLAPTSGATHYQSQSRYNDTTQPTGNQRHLQGGPVLNSRTQHGMQKPSQYSTGSQQTGGSNRSSRTGNQWPNF</sequence>
<reference evidence="2" key="1">
    <citation type="submission" date="2022-11" db="UniProtKB">
        <authorList>
            <consortium name="EnsemblMetazoa"/>
        </authorList>
    </citation>
    <scope>IDENTIFICATION</scope>
</reference>
<evidence type="ECO:0000313" key="3">
    <source>
        <dbReference type="Proteomes" id="UP000887568"/>
    </source>
</evidence>
<feature type="compositionally biased region" description="Polar residues" evidence="1">
    <location>
        <begin position="144"/>
        <end position="167"/>
    </location>
</feature>
<feature type="region of interest" description="Disordered" evidence="1">
    <location>
        <begin position="60"/>
        <end position="211"/>
    </location>
</feature>
<dbReference type="OMA" id="IWSIQKN"/>
<protein>
    <submittedName>
        <fullName evidence="2">Uncharacterized protein</fullName>
    </submittedName>
</protein>
<feature type="region of interest" description="Disordered" evidence="1">
    <location>
        <begin position="1"/>
        <end position="29"/>
    </location>
</feature>
<dbReference type="AlphaFoldDB" id="A0A914BTC5"/>
<dbReference type="OrthoDB" id="6154260at2759"/>
<evidence type="ECO:0000256" key="1">
    <source>
        <dbReference type="SAM" id="MobiDB-lite"/>
    </source>
</evidence>
<organism evidence="2 3">
    <name type="scientific">Patiria miniata</name>
    <name type="common">Bat star</name>
    <name type="synonym">Asterina miniata</name>
    <dbReference type="NCBI Taxonomy" id="46514"/>
    <lineage>
        <taxon>Eukaryota</taxon>
        <taxon>Metazoa</taxon>
        <taxon>Echinodermata</taxon>
        <taxon>Eleutherozoa</taxon>
        <taxon>Asterozoa</taxon>
        <taxon>Asteroidea</taxon>
        <taxon>Valvatacea</taxon>
        <taxon>Valvatida</taxon>
        <taxon>Asterinidae</taxon>
        <taxon>Patiria</taxon>
    </lineage>
</organism>
<evidence type="ECO:0000313" key="2">
    <source>
        <dbReference type="EnsemblMetazoa" id="XP_038078861.1"/>
    </source>
</evidence>
<dbReference type="RefSeq" id="XP_038078861.1">
    <property type="nucleotide sequence ID" value="XM_038222933.1"/>
</dbReference>
<dbReference type="Proteomes" id="UP000887568">
    <property type="component" value="Unplaced"/>
</dbReference>
<feature type="compositionally biased region" description="Polar residues" evidence="1">
    <location>
        <begin position="175"/>
        <end position="211"/>
    </location>
</feature>
<feature type="compositionally biased region" description="Polar residues" evidence="1">
    <location>
        <begin position="110"/>
        <end position="120"/>
    </location>
</feature>
<proteinExistence type="predicted"/>